<gene>
    <name evidence="1" type="ORF">CACET_c08520</name>
</gene>
<organism evidence="1 2">
    <name type="scientific">Clostridium aceticum</name>
    <dbReference type="NCBI Taxonomy" id="84022"/>
    <lineage>
        <taxon>Bacteria</taxon>
        <taxon>Bacillati</taxon>
        <taxon>Bacillota</taxon>
        <taxon>Clostridia</taxon>
        <taxon>Eubacteriales</taxon>
        <taxon>Clostridiaceae</taxon>
        <taxon>Clostridium</taxon>
    </lineage>
</organism>
<evidence type="ECO:0000313" key="1">
    <source>
        <dbReference type="EMBL" id="AKL94361.1"/>
    </source>
</evidence>
<dbReference type="AlphaFoldDB" id="A0A0G3W6M4"/>
<evidence type="ECO:0000313" key="2">
    <source>
        <dbReference type="Proteomes" id="UP000035704"/>
    </source>
</evidence>
<protein>
    <submittedName>
        <fullName evidence="1">Uncharacterized protein</fullName>
    </submittedName>
</protein>
<dbReference type="EMBL" id="CP009687">
    <property type="protein sequence ID" value="AKL94361.1"/>
    <property type="molecule type" value="Genomic_DNA"/>
</dbReference>
<dbReference type="STRING" id="84022.CACET_c08520"/>
<name>A0A0G3W6M4_9CLOT</name>
<proteinExistence type="predicted"/>
<accession>A0A0G3W6M4</accession>
<keyword evidence="2" id="KW-1185">Reference proteome</keyword>
<sequence>MENLYLNKGPIIISIVSTIDNQFYTLTKYAFLRFQK</sequence>
<dbReference type="Proteomes" id="UP000035704">
    <property type="component" value="Chromosome"/>
</dbReference>
<reference evidence="1 2" key="1">
    <citation type="submission" date="2014-10" db="EMBL/GenBank/DDBJ databases">
        <title>Genome sequence of Clostridium aceticum DSM 1496.</title>
        <authorList>
            <person name="Poehlein A."/>
            <person name="Schiel-Bengelsdorf B."/>
            <person name="Gottschalk G."/>
            <person name="Duerre P."/>
            <person name="Daniel R."/>
        </authorList>
    </citation>
    <scope>NUCLEOTIDE SEQUENCE [LARGE SCALE GENOMIC DNA]</scope>
    <source>
        <strain evidence="1 2">DSM 1496</strain>
    </source>
</reference>
<dbReference type="KEGG" id="cace:CACET_c08520"/>